<dbReference type="GO" id="GO:0016651">
    <property type="term" value="F:oxidoreductase activity, acting on NAD(P)H"/>
    <property type="evidence" value="ECO:0007669"/>
    <property type="project" value="InterPro"/>
</dbReference>
<dbReference type="PROSITE" id="PS00542">
    <property type="entry name" value="COMPLEX1_30K"/>
    <property type="match status" value="1"/>
</dbReference>
<dbReference type="InterPro" id="IPR001268">
    <property type="entry name" value="NADH_UbQ_OxRdtase_30kDa_su"/>
</dbReference>
<evidence type="ECO:0000259" key="4">
    <source>
        <dbReference type="Pfam" id="PF00329"/>
    </source>
</evidence>
<name>X1LMD3_9ZZZZ</name>
<proteinExistence type="inferred from homology"/>
<evidence type="ECO:0000256" key="1">
    <source>
        <dbReference type="ARBA" id="ARBA00007569"/>
    </source>
</evidence>
<dbReference type="GO" id="GO:0008137">
    <property type="term" value="F:NADH dehydrogenase (ubiquinone) activity"/>
    <property type="evidence" value="ECO:0007669"/>
    <property type="project" value="InterPro"/>
</dbReference>
<feature type="domain" description="NADH:ubiquinone oxidoreductase 30kDa subunit" evidence="4">
    <location>
        <begin position="33"/>
        <end position="150"/>
    </location>
</feature>
<dbReference type="PANTHER" id="PTHR10884">
    <property type="entry name" value="NADH DEHYDROGENASE UBIQUINONE IRON-SULFUR PROTEIN 3"/>
    <property type="match status" value="1"/>
</dbReference>
<sequence length="180" mass="20589">MKLTEASVIDEIKERLKDKVTRIDQPHPDRAFIYVEPEDVPEAARVIFEDMKGRFVTATGLDTRDYMEILYHFAFDKRGIVVTIKTRVAKPFPKIESITPIIPAAEWIEREMHDLLGIEFTGHPDLKRLILSDDWPEGVYPLRRDYSQRREPPGPGRVLPAGESTSGEQGKEKEGEVSES</sequence>
<feature type="region of interest" description="Disordered" evidence="3">
    <location>
        <begin position="143"/>
        <end position="180"/>
    </location>
</feature>
<comment type="caution">
    <text evidence="5">The sequence shown here is derived from an EMBL/GenBank/DDBJ whole genome shotgun (WGS) entry which is preliminary data.</text>
</comment>
<evidence type="ECO:0000256" key="3">
    <source>
        <dbReference type="SAM" id="MobiDB-lite"/>
    </source>
</evidence>
<dbReference type="Pfam" id="PF00329">
    <property type="entry name" value="Complex1_30kDa"/>
    <property type="match status" value="1"/>
</dbReference>
<dbReference type="EMBL" id="BARV01011359">
    <property type="protein sequence ID" value="GAI06961.1"/>
    <property type="molecule type" value="Genomic_DNA"/>
</dbReference>
<dbReference type="InterPro" id="IPR020396">
    <property type="entry name" value="NADH_UbQ_OxRdtase_CS"/>
</dbReference>
<evidence type="ECO:0000256" key="2">
    <source>
        <dbReference type="ARBA" id="ARBA00022448"/>
    </source>
</evidence>
<reference evidence="5" key="1">
    <citation type="journal article" date="2014" name="Front. Microbiol.">
        <title>High frequency of phylogenetically diverse reductive dehalogenase-homologous genes in deep subseafloor sedimentary metagenomes.</title>
        <authorList>
            <person name="Kawai M."/>
            <person name="Futagami T."/>
            <person name="Toyoda A."/>
            <person name="Takaki Y."/>
            <person name="Nishi S."/>
            <person name="Hori S."/>
            <person name="Arai W."/>
            <person name="Tsubouchi T."/>
            <person name="Morono Y."/>
            <person name="Uchiyama I."/>
            <person name="Ito T."/>
            <person name="Fujiyama A."/>
            <person name="Inagaki F."/>
            <person name="Takami H."/>
        </authorList>
    </citation>
    <scope>NUCLEOTIDE SEQUENCE</scope>
    <source>
        <strain evidence="5">Expedition CK06-06</strain>
    </source>
</reference>
<evidence type="ECO:0000313" key="5">
    <source>
        <dbReference type="EMBL" id="GAI06961.1"/>
    </source>
</evidence>
<feature type="compositionally biased region" description="Basic and acidic residues" evidence="3">
    <location>
        <begin position="143"/>
        <end position="152"/>
    </location>
</feature>
<protein>
    <recommendedName>
        <fullName evidence="4">NADH:ubiquinone oxidoreductase 30kDa subunit domain-containing protein</fullName>
    </recommendedName>
</protein>
<dbReference type="InterPro" id="IPR037232">
    <property type="entry name" value="NADH_quin_OxRdtase_su_C/D-like"/>
</dbReference>
<comment type="similarity">
    <text evidence="1">Belongs to the complex I 30 kDa subunit family.</text>
</comment>
<dbReference type="SUPFAM" id="SSF143243">
    <property type="entry name" value="Nqo5-like"/>
    <property type="match status" value="1"/>
</dbReference>
<organism evidence="5">
    <name type="scientific">marine sediment metagenome</name>
    <dbReference type="NCBI Taxonomy" id="412755"/>
    <lineage>
        <taxon>unclassified sequences</taxon>
        <taxon>metagenomes</taxon>
        <taxon>ecological metagenomes</taxon>
    </lineage>
</organism>
<feature type="compositionally biased region" description="Basic and acidic residues" evidence="3">
    <location>
        <begin position="169"/>
        <end position="180"/>
    </location>
</feature>
<dbReference type="Gene3D" id="3.30.460.80">
    <property type="entry name" value="NADH:ubiquinone oxidoreductase, 30kDa subunit"/>
    <property type="match status" value="1"/>
</dbReference>
<keyword evidence="2" id="KW-0813">Transport</keyword>
<dbReference type="PANTHER" id="PTHR10884:SF14">
    <property type="entry name" value="NADH DEHYDROGENASE [UBIQUINONE] IRON-SULFUR PROTEIN 3, MITOCHONDRIAL"/>
    <property type="match status" value="1"/>
</dbReference>
<dbReference type="AlphaFoldDB" id="X1LMD3"/>
<gene>
    <name evidence="5" type="ORF">S06H3_21578</name>
</gene>
<accession>X1LMD3</accession>